<organism evidence="2">
    <name type="scientific">marine sediment metagenome</name>
    <dbReference type="NCBI Taxonomy" id="412755"/>
    <lineage>
        <taxon>unclassified sequences</taxon>
        <taxon>metagenomes</taxon>
        <taxon>ecological metagenomes</taxon>
    </lineage>
</organism>
<sequence length="239" mass="27602">MKKRAARISKLLIGMILVTLISGCVQVPITGQWDYGVREVPLYGDRRFGQDFYVTDRNLTRVDIFVYPSKLLEGKMKDRERRQAMGNLKGKNIIVKIYSLPDRLKVAQFKFPSRAVRESKMYAFVFDPVADSKRRRFYFDVEAPGLTEDQAVSVRLTGIDRYKDGQAYINNVAQKDADLGFQTFIDMTASQLFHSIFARLTTDINFLIFWIALVFLVFVGVVNAWWQTLRKTSSEEINL</sequence>
<keyword evidence="1" id="KW-0812">Transmembrane</keyword>
<gene>
    <name evidence="2" type="ORF">LCGC14_3043980</name>
</gene>
<evidence type="ECO:0000313" key="2">
    <source>
        <dbReference type="EMBL" id="KKK58484.1"/>
    </source>
</evidence>
<keyword evidence="1" id="KW-1133">Transmembrane helix</keyword>
<accession>A0A0F8YWQ5</accession>
<feature type="transmembrane region" description="Helical" evidence="1">
    <location>
        <begin position="207"/>
        <end position="226"/>
    </location>
</feature>
<keyword evidence="1" id="KW-0472">Membrane</keyword>
<comment type="caution">
    <text evidence="2">The sequence shown here is derived from an EMBL/GenBank/DDBJ whole genome shotgun (WGS) entry which is preliminary data.</text>
</comment>
<protein>
    <submittedName>
        <fullName evidence="2">Uncharacterized protein</fullName>
    </submittedName>
</protein>
<dbReference type="AlphaFoldDB" id="A0A0F8YWQ5"/>
<reference evidence="2" key="1">
    <citation type="journal article" date="2015" name="Nature">
        <title>Complex archaea that bridge the gap between prokaryotes and eukaryotes.</title>
        <authorList>
            <person name="Spang A."/>
            <person name="Saw J.H."/>
            <person name="Jorgensen S.L."/>
            <person name="Zaremba-Niedzwiedzka K."/>
            <person name="Martijn J."/>
            <person name="Lind A.E."/>
            <person name="van Eijk R."/>
            <person name="Schleper C."/>
            <person name="Guy L."/>
            <person name="Ettema T.J."/>
        </authorList>
    </citation>
    <scope>NUCLEOTIDE SEQUENCE</scope>
</reference>
<dbReference type="EMBL" id="LAZR01063958">
    <property type="protein sequence ID" value="KKK58484.1"/>
    <property type="molecule type" value="Genomic_DNA"/>
</dbReference>
<dbReference type="PROSITE" id="PS51257">
    <property type="entry name" value="PROKAR_LIPOPROTEIN"/>
    <property type="match status" value="1"/>
</dbReference>
<name>A0A0F8YWQ5_9ZZZZ</name>
<proteinExistence type="predicted"/>
<evidence type="ECO:0000256" key="1">
    <source>
        <dbReference type="SAM" id="Phobius"/>
    </source>
</evidence>